<feature type="transmembrane region" description="Helical" evidence="11">
    <location>
        <begin position="278"/>
        <end position="305"/>
    </location>
</feature>
<dbReference type="Proteomes" id="UP000021816">
    <property type="component" value="Unassembled WGS sequence"/>
</dbReference>
<keyword evidence="2" id="KW-0813">Transport</keyword>
<evidence type="ECO:0000256" key="6">
    <source>
        <dbReference type="ARBA" id="ARBA00023136"/>
    </source>
</evidence>
<keyword evidence="8" id="KW-0868">Chloride</keyword>
<dbReference type="STRING" id="1454003.AW10_01395"/>
<dbReference type="GO" id="GO:0034707">
    <property type="term" value="C:chloride channel complex"/>
    <property type="evidence" value="ECO:0007669"/>
    <property type="project" value="UniProtKB-KW"/>
</dbReference>
<sequence length="490" mass="51318">MKHLNPLRGRLSTFRWRTRLTLWGAAACAGLAVVAFTRLTDVALKAFFDLYNYHPGLPFPWMPFVTAPLAGMAAVWLTRRFFPGGQGSGIPQVIAATHLAARGESVSNLVSMRIACGKIVVGSMALLGGFSAGREGPSVQVAASILHFSHRFLPHARAISPADLILAGGAAGIAAAFNTPLAGIVFAVEELGKRLEAKTTGILVGTIILSGLVAIALEGNYYHFGRMKISQFNEIVGPVLFYGMACGLLGGVFSRLLLWPQQQPNFILWRWRSARPVLFAGGCGLIIALVGWLGGGLSFGSGYMVSSSLISSDALSAPWHAPITRFVATVVTYFSGIPGGIFAPSLAVGAAVGASTSGILGFGAEAVPITALCMAAFLAAVTQSPITAAIIVMEMIDGHEMVISLMAVTLIAKAVSGRVSPELYQQLALGFMAQQRAQTAAAKSAAELMPVPTAAAKAEAQAQAKSDSDSDSEPEQKLDPEPESPPRKQS</sequence>
<evidence type="ECO:0000313" key="13">
    <source>
        <dbReference type="Proteomes" id="UP000021816"/>
    </source>
</evidence>
<feature type="transmembrane region" description="Helical" evidence="11">
    <location>
        <begin position="20"/>
        <end position="39"/>
    </location>
</feature>
<feature type="transmembrane region" description="Helical" evidence="11">
    <location>
        <begin position="326"/>
        <end position="354"/>
    </location>
</feature>
<comment type="caution">
    <text evidence="12">The sequence shown here is derived from an EMBL/GenBank/DDBJ whole genome shotgun (WGS) entry which is preliminary data.</text>
</comment>
<organism evidence="12 13">
    <name type="scientific">Candidatus Accumulibacter appositus</name>
    <dbReference type="NCBI Taxonomy" id="1454003"/>
    <lineage>
        <taxon>Bacteria</taxon>
        <taxon>Pseudomonadati</taxon>
        <taxon>Pseudomonadota</taxon>
        <taxon>Betaproteobacteria</taxon>
        <taxon>Candidatus Accumulibacter</taxon>
    </lineage>
</organism>
<proteinExistence type="predicted"/>
<accession>A0A011PVJ4</accession>
<comment type="subcellular location">
    <subcellularLocation>
        <location evidence="1">Membrane</location>
        <topology evidence="1">Multi-pass membrane protein</topology>
    </subcellularLocation>
</comment>
<evidence type="ECO:0000256" key="9">
    <source>
        <dbReference type="ARBA" id="ARBA00023303"/>
    </source>
</evidence>
<feature type="transmembrane region" description="Helical" evidence="11">
    <location>
        <begin position="239"/>
        <end position="258"/>
    </location>
</feature>
<dbReference type="SUPFAM" id="SSF81340">
    <property type="entry name" value="Clc chloride channel"/>
    <property type="match status" value="1"/>
</dbReference>
<dbReference type="Gene3D" id="1.10.3080.10">
    <property type="entry name" value="Clc chloride channel"/>
    <property type="match status" value="1"/>
</dbReference>
<keyword evidence="5" id="KW-0406">Ion transport</keyword>
<dbReference type="InterPro" id="IPR050368">
    <property type="entry name" value="ClC-type_chloride_channel"/>
</dbReference>
<keyword evidence="7" id="KW-0869">Chloride channel</keyword>
<keyword evidence="9" id="KW-0407">Ion channel</keyword>
<feature type="compositionally biased region" description="Low complexity" evidence="10">
    <location>
        <begin position="454"/>
        <end position="465"/>
    </location>
</feature>
<protein>
    <submittedName>
        <fullName evidence="12">H(+)/Cl(-) exchange transporter ClcA</fullName>
    </submittedName>
</protein>
<feature type="transmembrane region" description="Helical" evidence="11">
    <location>
        <begin position="164"/>
        <end position="188"/>
    </location>
</feature>
<name>A0A011PVJ4_9PROT</name>
<dbReference type="AlphaFoldDB" id="A0A011PVJ4"/>
<feature type="compositionally biased region" description="Basic and acidic residues" evidence="10">
    <location>
        <begin position="474"/>
        <end position="490"/>
    </location>
</feature>
<evidence type="ECO:0000256" key="3">
    <source>
        <dbReference type="ARBA" id="ARBA00022692"/>
    </source>
</evidence>
<dbReference type="PANTHER" id="PTHR43427">
    <property type="entry name" value="CHLORIDE CHANNEL PROTEIN CLC-E"/>
    <property type="match status" value="1"/>
</dbReference>
<feature type="transmembrane region" description="Helical" evidence="11">
    <location>
        <begin position="366"/>
        <end position="392"/>
    </location>
</feature>
<dbReference type="PATRIC" id="fig|1454003.3.peg.1436"/>
<dbReference type="GO" id="GO:0005254">
    <property type="term" value="F:chloride channel activity"/>
    <property type="evidence" value="ECO:0007669"/>
    <property type="project" value="UniProtKB-KW"/>
</dbReference>
<dbReference type="PANTHER" id="PTHR43427:SF6">
    <property type="entry name" value="CHLORIDE CHANNEL PROTEIN CLC-E"/>
    <property type="match status" value="1"/>
</dbReference>
<dbReference type="InterPro" id="IPR014743">
    <property type="entry name" value="Cl-channel_core"/>
</dbReference>
<reference evidence="12 13" key="1">
    <citation type="submission" date="2014-02" db="EMBL/GenBank/DDBJ databases">
        <title>Expanding our view of genomic diversity in Candidatus Accumulibacter clades.</title>
        <authorList>
            <person name="Skennerton C.T."/>
            <person name="Barr J.J."/>
            <person name="Slater F.R."/>
            <person name="Bond P.L."/>
            <person name="Tyson G.W."/>
        </authorList>
    </citation>
    <scope>NUCLEOTIDE SEQUENCE [LARGE SCALE GENOMIC DNA]</scope>
    <source>
        <strain evidence="13">BA-92</strain>
    </source>
</reference>
<evidence type="ECO:0000313" key="12">
    <source>
        <dbReference type="EMBL" id="EXI81052.1"/>
    </source>
</evidence>
<dbReference type="InterPro" id="IPR001807">
    <property type="entry name" value="ClC"/>
</dbReference>
<feature type="region of interest" description="Disordered" evidence="10">
    <location>
        <begin position="454"/>
        <end position="490"/>
    </location>
</feature>
<evidence type="ECO:0000256" key="1">
    <source>
        <dbReference type="ARBA" id="ARBA00004141"/>
    </source>
</evidence>
<evidence type="ECO:0000256" key="10">
    <source>
        <dbReference type="SAM" id="MobiDB-lite"/>
    </source>
</evidence>
<evidence type="ECO:0000256" key="5">
    <source>
        <dbReference type="ARBA" id="ARBA00023065"/>
    </source>
</evidence>
<evidence type="ECO:0000256" key="2">
    <source>
        <dbReference type="ARBA" id="ARBA00022448"/>
    </source>
</evidence>
<dbReference type="Pfam" id="PF00654">
    <property type="entry name" value="Voltage_CLC"/>
    <property type="match status" value="1"/>
</dbReference>
<gene>
    <name evidence="12" type="primary">clcA</name>
    <name evidence="12" type="ORF">AW10_01395</name>
</gene>
<feature type="transmembrane region" description="Helical" evidence="11">
    <location>
        <begin position="200"/>
        <end position="218"/>
    </location>
</feature>
<evidence type="ECO:0000256" key="4">
    <source>
        <dbReference type="ARBA" id="ARBA00022989"/>
    </source>
</evidence>
<dbReference type="CDD" id="cd01034">
    <property type="entry name" value="EriC_like"/>
    <property type="match status" value="1"/>
</dbReference>
<evidence type="ECO:0000256" key="8">
    <source>
        <dbReference type="ARBA" id="ARBA00023214"/>
    </source>
</evidence>
<evidence type="ECO:0000256" key="11">
    <source>
        <dbReference type="SAM" id="Phobius"/>
    </source>
</evidence>
<keyword evidence="6 11" id="KW-0472">Membrane</keyword>
<evidence type="ECO:0000256" key="7">
    <source>
        <dbReference type="ARBA" id="ARBA00023173"/>
    </source>
</evidence>
<dbReference type="PRINTS" id="PR00762">
    <property type="entry name" value="CLCHANNEL"/>
</dbReference>
<feature type="transmembrane region" description="Helical" evidence="11">
    <location>
        <begin position="59"/>
        <end position="78"/>
    </location>
</feature>
<keyword evidence="3 11" id="KW-0812">Transmembrane</keyword>
<keyword evidence="4 11" id="KW-1133">Transmembrane helix</keyword>
<dbReference type="EMBL" id="JEMX01000027">
    <property type="protein sequence ID" value="EXI81052.1"/>
    <property type="molecule type" value="Genomic_DNA"/>
</dbReference>